<feature type="transmembrane region" description="Helical" evidence="12">
    <location>
        <begin position="275"/>
        <end position="300"/>
    </location>
</feature>
<evidence type="ECO:0000256" key="8">
    <source>
        <dbReference type="ARBA" id="ARBA00023065"/>
    </source>
</evidence>
<dbReference type="EMBL" id="JABEVX010000005">
    <property type="protein sequence ID" value="NNT72535.1"/>
    <property type="molecule type" value="Genomic_DNA"/>
</dbReference>
<protein>
    <submittedName>
        <fullName evidence="13">Sodium:solute symporter</fullName>
    </submittedName>
</protein>
<evidence type="ECO:0000256" key="7">
    <source>
        <dbReference type="ARBA" id="ARBA00023053"/>
    </source>
</evidence>
<dbReference type="GO" id="GO:0005886">
    <property type="term" value="C:plasma membrane"/>
    <property type="evidence" value="ECO:0007669"/>
    <property type="project" value="UniProtKB-SubCell"/>
</dbReference>
<evidence type="ECO:0000256" key="6">
    <source>
        <dbReference type="ARBA" id="ARBA00022989"/>
    </source>
</evidence>
<keyword evidence="7" id="KW-0915">Sodium</keyword>
<accession>A0A7Y3RAI7</accession>
<evidence type="ECO:0000256" key="4">
    <source>
        <dbReference type="ARBA" id="ARBA00022475"/>
    </source>
</evidence>
<evidence type="ECO:0000313" key="13">
    <source>
        <dbReference type="EMBL" id="NNT72535.1"/>
    </source>
</evidence>
<organism evidence="13 14">
    <name type="scientific">Flavobacterium rivulicola</name>
    <dbReference type="NCBI Taxonomy" id="2732161"/>
    <lineage>
        <taxon>Bacteria</taxon>
        <taxon>Pseudomonadati</taxon>
        <taxon>Bacteroidota</taxon>
        <taxon>Flavobacteriia</taxon>
        <taxon>Flavobacteriales</taxon>
        <taxon>Flavobacteriaceae</taxon>
        <taxon>Flavobacterium</taxon>
    </lineage>
</organism>
<evidence type="ECO:0000313" key="14">
    <source>
        <dbReference type="Proteomes" id="UP000536509"/>
    </source>
</evidence>
<feature type="transmembrane region" description="Helical" evidence="12">
    <location>
        <begin position="473"/>
        <end position="489"/>
    </location>
</feature>
<sequence length="498" mass="55574">MSPTTILIIIVIYFGLLIFISNMVSKKGTDNDTFFKANKNSKWYLVAFGMIGTALSGVTFISVPGEVGNPDLQFKYFQFVLGNAIGFLIIAKVLLPLYYRMNLTSIYSYIEQRLGTISYKTAASIFLISRTIGSAFRLYLVVIVLQRYVFDAFQIPFALTVLISLGLIFAYTYRGGLKTIIITDTLQTFFLVSSVFLTIYFICDSLDFGAFQAFEAVKNSNYSKVFFFEDYLKGNYFWKQVLGGIFVTIAMVGLDQDLMQKNLSCKNIGEAQKNMFTFTGIFVLINIFFLSVGALLYLYAEKNGIAVPMVDGVARTDLLFPEIAFNHLTIVPAVVFLLGLTAATFATTDSALTALTTSFCVDFLGMDKAENQNKPNIVRTRHLVHVGFSFLMFLVIVLFNAVNDASVVKMIFKIASYTYGPLLGLYAFGLFVKSKTVHDKFVPLVCVISPAICFLISKYSAELLGDYVLDNELIIVNGFITFIGLLLISKPTTENTRY</sequence>
<dbReference type="PANTHER" id="PTHR42985">
    <property type="entry name" value="SODIUM-COUPLED MONOCARBOXYLATE TRANSPORTER"/>
    <property type="match status" value="1"/>
</dbReference>
<feature type="transmembrane region" description="Helical" evidence="12">
    <location>
        <begin position="76"/>
        <end position="99"/>
    </location>
</feature>
<dbReference type="InterPro" id="IPR051163">
    <property type="entry name" value="Sodium:Solute_Symporter_SSF"/>
</dbReference>
<dbReference type="PROSITE" id="PS50283">
    <property type="entry name" value="NA_SOLUT_SYMP_3"/>
    <property type="match status" value="1"/>
</dbReference>
<evidence type="ECO:0000256" key="5">
    <source>
        <dbReference type="ARBA" id="ARBA00022692"/>
    </source>
</evidence>
<evidence type="ECO:0000256" key="12">
    <source>
        <dbReference type="SAM" id="Phobius"/>
    </source>
</evidence>
<evidence type="ECO:0000256" key="11">
    <source>
        <dbReference type="RuleBase" id="RU362091"/>
    </source>
</evidence>
<comment type="similarity">
    <text evidence="2 11">Belongs to the sodium:solute symporter (SSF) (TC 2.A.21) family.</text>
</comment>
<feature type="transmembrane region" description="Helical" evidence="12">
    <location>
        <begin position="323"/>
        <end position="346"/>
    </location>
</feature>
<dbReference type="AlphaFoldDB" id="A0A7Y3RAI7"/>
<dbReference type="Gene3D" id="1.20.1730.10">
    <property type="entry name" value="Sodium/glucose cotransporter"/>
    <property type="match status" value="1"/>
</dbReference>
<comment type="caution">
    <text evidence="13">The sequence shown here is derived from an EMBL/GenBank/DDBJ whole genome shotgun (WGS) entry which is preliminary data.</text>
</comment>
<dbReference type="InterPro" id="IPR038377">
    <property type="entry name" value="Na/Glc_symporter_sf"/>
</dbReference>
<comment type="subcellular location">
    <subcellularLocation>
        <location evidence="1">Cell membrane</location>
        <topology evidence="1">Multi-pass membrane protein</topology>
    </subcellularLocation>
</comment>
<feature type="transmembrane region" description="Helical" evidence="12">
    <location>
        <begin position="119"/>
        <end position="140"/>
    </location>
</feature>
<keyword evidence="4" id="KW-1003">Cell membrane</keyword>
<gene>
    <name evidence="13" type="ORF">HKT18_09935</name>
</gene>
<evidence type="ECO:0000256" key="2">
    <source>
        <dbReference type="ARBA" id="ARBA00006434"/>
    </source>
</evidence>
<reference evidence="13 14" key="1">
    <citation type="submission" date="2020-05" db="EMBL/GenBank/DDBJ databases">
        <title>Draft genome of Flavobacterium sp. IMCC34852.</title>
        <authorList>
            <person name="Song J."/>
            <person name="Cho J.-C."/>
        </authorList>
    </citation>
    <scope>NUCLEOTIDE SEQUENCE [LARGE SCALE GENOMIC DNA]</scope>
    <source>
        <strain evidence="13 14">IMCC34852</strain>
    </source>
</reference>
<proteinExistence type="inferred from homology"/>
<keyword evidence="8" id="KW-0406">Ion transport</keyword>
<dbReference type="CDD" id="cd10326">
    <property type="entry name" value="SLC5sbd_NIS-like"/>
    <property type="match status" value="1"/>
</dbReference>
<dbReference type="RefSeq" id="WP_171222700.1">
    <property type="nucleotide sequence ID" value="NZ_CP121446.1"/>
</dbReference>
<feature type="transmembrane region" description="Helical" evidence="12">
    <location>
        <begin position="441"/>
        <end position="461"/>
    </location>
</feature>
<feature type="transmembrane region" description="Helical" evidence="12">
    <location>
        <begin position="414"/>
        <end position="432"/>
    </location>
</feature>
<evidence type="ECO:0000256" key="3">
    <source>
        <dbReference type="ARBA" id="ARBA00022448"/>
    </source>
</evidence>
<feature type="transmembrane region" description="Helical" evidence="12">
    <location>
        <begin position="152"/>
        <end position="173"/>
    </location>
</feature>
<feature type="transmembrane region" description="Helical" evidence="12">
    <location>
        <begin position="44"/>
        <end position="64"/>
    </location>
</feature>
<feature type="transmembrane region" description="Helical" evidence="12">
    <location>
        <begin position="6"/>
        <end position="24"/>
    </location>
</feature>
<evidence type="ECO:0000256" key="1">
    <source>
        <dbReference type="ARBA" id="ARBA00004651"/>
    </source>
</evidence>
<feature type="transmembrane region" description="Helical" evidence="12">
    <location>
        <begin position="185"/>
        <end position="202"/>
    </location>
</feature>
<evidence type="ECO:0000256" key="10">
    <source>
        <dbReference type="ARBA" id="ARBA00023201"/>
    </source>
</evidence>
<keyword evidence="9 12" id="KW-0472">Membrane</keyword>
<feature type="transmembrane region" description="Helical" evidence="12">
    <location>
        <begin position="236"/>
        <end position="254"/>
    </location>
</feature>
<dbReference type="Pfam" id="PF00474">
    <property type="entry name" value="SSF"/>
    <property type="match status" value="1"/>
</dbReference>
<dbReference type="GO" id="GO:0006814">
    <property type="term" value="P:sodium ion transport"/>
    <property type="evidence" value="ECO:0007669"/>
    <property type="project" value="UniProtKB-KW"/>
</dbReference>
<dbReference type="InterPro" id="IPR001734">
    <property type="entry name" value="Na/solute_symporter"/>
</dbReference>
<feature type="transmembrane region" description="Helical" evidence="12">
    <location>
        <begin position="383"/>
        <end position="402"/>
    </location>
</feature>
<keyword evidence="10" id="KW-0739">Sodium transport</keyword>
<dbReference type="PANTHER" id="PTHR42985:SF47">
    <property type="entry name" value="INTEGRAL MEMBRANE TRANSPORT PROTEIN"/>
    <property type="match status" value="1"/>
</dbReference>
<dbReference type="Proteomes" id="UP000536509">
    <property type="component" value="Unassembled WGS sequence"/>
</dbReference>
<keyword evidence="5 12" id="KW-0812">Transmembrane</keyword>
<keyword evidence="6 12" id="KW-1133">Transmembrane helix</keyword>
<keyword evidence="3" id="KW-0813">Transport</keyword>
<name>A0A7Y3RAI7_9FLAO</name>
<keyword evidence="14" id="KW-1185">Reference proteome</keyword>
<evidence type="ECO:0000256" key="9">
    <source>
        <dbReference type="ARBA" id="ARBA00023136"/>
    </source>
</evidence>
<dbReference type="GO" id="GO:0015293">
    <property type="term" value="F:symporter activity"/>
    <property type="evidence" value="ECO:0007669"/>
    <property type="project" value="TreeGrafter"/>
</dbReference>